<dbReference type="InterPro" id="IPR042099">
    <property type="entry name" value="ANL_N_sf"/>
</dbReference>
<dbReference type="PROSITE" id="PS00455">
    <property type="entry name" value="AMP_BINDING"/>
    <property type="match status" value="1"/>
</dbReference>
<dbReference type="Proteomes" id="UP000799778">
    <property type="component" value="Unassembled WGS sequence"/>
</dbReference>
<reference evidence="4" key="1">
    <citation type="journal article" date="2020" name="Stud. Mycol.">
        <title>101 Dothideomycetes genomes: a test case for predicting lifestyles and emergence of pathogens.</title>
        <authorList>
            <person name="Haridas S."/>
            <person name="Albert R."/>
            <person name="Binder M."/>
            <person name="Bloem J."/>
            <person name="Labutti K."/>
            <person name="Salamov A."/>
            <person name="Andreopoulos B."/>
            <person name="Baker S."/>
            <person name="Barry K."/>
            <person name="Bills G."/>
            <person name="Bluhm B."/>
            <person name="Cannon C."/>
            <person name="Castanera R."/>
            <person name="Culley D."/>
            <person name="Daum C."/>
            <person name="Ezra D."/>
            <person name="Gonzalez J."/>
            <person name="Henrissat B."/>
            <person name="Kuo A."/>
            <person name="Liang C."/>
            <person name="Lipzen A."/>
            <person name="Lutzoni F."/>
            <person name="Magnuson J."/>
            <person name="Mondo S."/>
            <person name="Nolan M."/>
            <person name="Ohm R."/>
            <person name="Pangilinan J."/>
            <person name="Park H.-J."/>
            <person name="Ramirez L."/>
            <person name="Alfaro M."/>
            <person name="Sun H."/>
            <person name="Tritt A."/>
            <person name="Yoshinaga Y."/>
            <person name="Zwiers L.-H."/>
            <person name="Turgeon B."/>
            <person name="Goodwin S."/>
            <person name="Spatafora J."/>
            <person name="Crous P."/>
            <person name="Grigoriev I."/>
        </authorList>
    </citation>
    <scope>NUCLEOTIDE SEQUENCE</scope>
    <source>
        <strain evidence="4">CBS 175.79</strain>
    </source>
</reference>
<dbReference type="OrthoDB" id="429813at2759"/>
<dbReference type="PANTHER" id="PTHR43439">
    <property type="entry name" value="PHENYLACETATE-COENZYME A LIGASE"/>
    <property type="match status" value="1"/>
</dbReference>
<proteinExistence type="predicted"/>
<evidence type="ECO:0000259" key="3">
    <source>
        <dbReference type="Pfam" id="PF00501"/>
    </source>
</evidence>
<dbReference type="InterPro" id="IPR000873">
    <property type="entry name" value="AMP-dep_synth/lig_dom"/>
</dbReference>
<evidence type="ECO:0000256" key="2">
    <source>
        <dbReference type="ARBA" id="ARBA00022553"/>
    </source>
</evidence>
<protein>
    <submittedName>
        <fullName evidence="4">AMP-binding enzyme</fullName>
    </submittedName>
</protein>
<dbReference type="Pfam" id="PF23562">
    <property type="entry name" value="AMP-binding_C_3"/>
    <property type="match status" value="1"/>
</dbReference>
<dbReference type="EMBL" id="ML978068">
    <property type="protein sequence ID" value="KAF2018086.1"/>
    <property type="molecule type" value="Genomic_DNA"/>
</dbReference>
<keyword evidence="2" id="KW-0597">Phosphoprotein</keyword>
<dbReference type="GeneID" id="54285040"/>
<evidence type="ECO:0000313" key="4">
    <source>
        <dbReference type="EMBL" id="KAF2018086.1"/>
    </source>
</evidence>
<name>A0A6A5XYN7_9PLEO</name>
<dbReference type="Gene3D" id="3.40.50.12780">
    <property type="entry name" value="N-terminal domain of ligase-like"/>
    <property type="match status" value="1"/>
</dbReference>
<sequence length="556" mass="61626">MSAQTQAEVDTGIPGKRLIASTIDAQAVSRPNEAIFSIPKDASDLSKGFRDITCKSFSNAINHAAVWLVTNVGALSNAPFDAIAYSGPNDLRYPILAVAASKVGKQILFPYSLAPALVKKNMILSTGCKTLLHPTNERETAQQLLADAPHIKTVTVPELDHWLNANEIAPFPYPKSYDEGKDDPWLIFHTSGTTGFPKIITYTNRMMTSFDIAQGLPEHKEHTQLGWHSHRRCFSVVPLSHFSGLCAALQAPFFLHSIIVQGPATKAPSPRGIIETLRYSQAKGFVAPPFLLRALTQQPPALEILKSLDYIQWIGAALDAETGNFLSKYVKICPAMGTTECGPYFLETADSPKDWAYYRFQSGQGIHFEERGDKLYELVFKKDPDAVWQQVFSVFPDTPVYQTRDLFQPHPDKEGLWAYVGRSDDIVVLSNSANIDAASVEETISNHPSVQMGFVGGNGRERPFLVIELTPAASEIFKEKGFEITMKEIWPVIEEANKGLSNYTRLRKEFVIITESEKGLMRNPKGSLVRAASVKKFEVEIERLCGGRVGMNHLII</sequence>
<dbReference type="RefSeq" id="XP_033386425.1">
    <property type="nucleotide sequence ID" value="XM_033527643.1"/>
</dbReference>
<dbReference type="AlphaFoldDB" id="A0A6A5XYN7"/>
<dbReference type="InterPro" id="IPR020845">
    <property type="entry name" value="AMP-binding_CS"/>
</dbReference>
<keyword evidence="5" id="KW-1185">Reference proteome</keyword>
<organism evidence="4 5">
    <name type="scientific">Aaosphaeria arxii CBS 175.79</name>
    <dbReference type="NCBI Taxonomy" id="1450172"/>
    <lineage>
        <taxon>Eukaryota</taxon>
        <taxon>Fungi</taxon>
        <taxon>Dikarya</taxon>
        <taxon>Ascomycota</taxon>
        <taxon>Pezizomycotina</taxon>
        <taxon>Dothideomycetes</taxon>
        <taxon>Pleosporomycetidae</taxon>
        <taxon>Pleosporales</taxon>
        <taxon>Pleosporales incertae sedis</taxon>
        <taxon>Aaosphaeria</taxon>
    </lineage>
</organism>
<feature type="domain" description="AMP-dependent synthetase/ligase" evidence="3">
    <location>
        <begin position="41"/>
        <end position="356"/>
    </location>
</feature>
<gene>
    <name evidence="4" type="ORF">BU24DRAFT_421098</name>
</gene>
<dbReference type="PANTHER" id="PTHR43439:SF2">
    <property type="entry name" value="ENZYME, PUTATIVE (JCVI)-RELATED"/>
    <property type="match status" value="1"/>
</dbReference>
<dbReference type="Pfam" id="PF00501">
    <property type="entry name" value="AMP-binding"/>
    <property type="match status" value="1"/>
</dbReference>
<keyword evidence="1" id="KW-0596">Phosphopantetheine</keyword>
<evidence type="ECO:0000313" key="5">
    <source>
        <dbReference type="Proteomes" id="UP000799778"/>
    </source>
</evidence>
<evidence type="ECO:0000256" key="1">
    <source>
        <dbReference type="ARBA" id="ARBA00022450"/>
    </source>
</evidence>
<accession>A0A6A5XYN7</accession>
<dbReference type="InterPro" id="IPR051414">
    <property type="entry name" value="Adenylate-forming_Reductase"/>
</dbReference>
<dbReference type="SUPFAM" id="SSF56801">
    <property type="entry name" value="Acetyl-CoA synthetase-like"/>
    <property type="match status" value="1"/>
</dbReference>